<dbReference type="Proteomes" id="UP000184499">
    <property type="component" value="Unassembled WGS sequence"/>
</dbReference>
<dbReference type="AlphaFoldDB" id="A0A1L9U1P4"/>
<dbReference type="OrthoDB" id="2984728at2759"/>
<organism evidence="2 3">
    <name type="scientific">Aspergillus brasiliensis (strain CBS 101740 / IMI 381727 / IBT 21946)</name>
    <dbReference type="NCBI Taxonomy" id="767769"/>
    <lineage>
        <taxon>Eukaryota</taxon>
        <taxon>Fungi</taxon>
        <taxon>Dikarya</taxon>
        <taxon>Ascomycota</taxon>
        <taxon>Pezizomycotina</taxon>
        <taxon>Eurotiomycetes</taxon>
        <taxon>Eurotiomycetidae</taxon>
        <taxon>Eurotiales</taxon>
        <taxon>Aspergillaceae</taxon>
        <taxon>Aspergillus</taxon>
        <taxon>Aspergillus subgen. Circumdati</taxon>
    </lineage>
</organism>
<reference evidence="3" key="1">
    <citation type="journal article" date="2017" name="Genome Biol.">
        <title>Comparative genomics reveals high biological diversity and specific adaptations in the industrially and medically important fungal genus Aspergillus.</title>
        <authorList>
            <person name="de Vries R.P."/>
            <person name="Riley R."/>
            <person name="Wiebenga A."/>
            <person name="Aguilar-Osorio G."/>
            <person name="Amillis S."/>
            <person name="Uchima C.A."/>
            <person name="Anderluh G."/>
            <person name="Asadollahi M."/>
            <person name="Askin M."/>
            <person name="Barry K."/>
            <person name="Battaglia E."/>
            <person name="Bayram O."/>
            <person name="Benocci T."/>
            <person name="Braus-Stromeyer S.A."/>
            <person name="Caldana C."/>
            <person name="Canovas D."/>
            <person name="Cerqueira G.C."/>
            <person name="Chen F."/>
            <person name="Chen W."/>
            <person name="Choi C."/>
            <person name="Clum A."/>
            <person name="Dos Santos R.A."/>
            <person name="Damasio A.R."/>
            <person name="Diallinas G."/>
            <person name="Emri T."/>
            <person name="Fekete E."/>
            <person name="Flipphi M."/>
            <person name="Freyberg S."/>
            <person name="Gallo A."/>
            <person name="Gournas C."/>
            <person name="Habgood R."/>
            <person name="Hainaut M."/>
            <person name="Harispe M.L."/>
            <person name="Henrissat B."/>
            <person name="Hilden K.S."/>
            <person name="Hope R."/>
            <person name="Hossain A."/>
            <person name="Karabika E."/>
            <person name="Karaffa L."/>
            <person name="Karanyi Z."/>
            <person name="Krasevec N."/>
            <person name="Kuo A."/>
            <person name="Kusch H."/>
            <person name="LaButti K."/>
            <person name="Lagendijk E.L."/>
            <person name="Lapidus A."/>
            <person name="Levasseur A."/>
            <person name="Lindquist E."/>
            <person name="Lipzen A."/>
            <person name="Logrieco A.F."/>
            <person name="MacCabe A."/>
            <person name="Maekelae M.R."/>
            <person name="Malavazi I."/>
            <person name="Melin P."/>
            <person name="Meyer V."/>
            <person name="Mielnichuk N."/>
            <person name="Miskei M."/>
            <person name="Molnar A.P."/>
            <person name="Mule G."/>
            <person name="Ngan C.Y."/>
            <person name="Orejas M."/>
            <person name="Orosz E."/>
            <person name="Ouedraogo J.P."/>
            <person name="Overkamp K.M."/>
            <person name="Park H.-S."/>
            <person name="Perrone G."/>
            <person name="Piumi F."/>
            <person name="Punt P.J."/>
            <person name="Ram A.F."/>
            <person name="Ramon A."/>
            <person name="Rauscher S."/>
            <person name="Record E."/>
            <person name="Riano-Pachon D.M."/>
            <person name="Robert V."/>
            <person name="Roehrig J."/>
            <person name="Ruller R."/>
            <person name="Salamov A."/>
            <person name="Salih N.S."/>
            <person name="Samson R.A."/>
            <person name="Sandor E."/>
            <person name="Sanguinetti M."/>
            <person name="Schuetze T."/>
            <person name="Sepcic K."/>
            <person name="Shelest E."/>
            <person name="Sherlock G."/>
            <person name="Sophianopoulou V."/>
            <person name="Squina F.M."/>
            <person name="Sun H."/>
            <person name="Susca A."/>
            <person name="Todd R.B."/>
            <person name="Tsang A."/>
            <person name="Unkles S.E."/>
            <person name="van de Wiele N."/>
            <person name="van Rossen-Uffink D."/>
            <person name="Oliveira J.V."/>
            <person name="Vesth T.C."/>
            <person name="Visser J."/>
            <person name="Yu J.-H."/>
            <person name="Zhou M."/>
            <person name="Andersen M.R."/>
            <person name="Archer D.B."/>
            <person name="Baker S.E."/>
            <person name="Benoit I."/>
            <person name="Brakhage A.A."/>
            <person name="Braus G.H."/>
            <person name="Fischer R."/>
            <person name="Frisvad J.C."/>
            <person name="Goldman G.H."/>
            <person name="Houbraken J."/>
            <person name="Oakley B."/>
            <person name="Pocsi I."/>
            <person name="Scazzocchio C."/>
            <person name="Seiboth B."/>
            <person name="vanKuyk P.A."/>
            <person name="Wortman J."/>
            <person name="Dyer P.S."/>
            <person name="Grigoriev I.V."/>
        </authorList>
    </citation>
    <scope>NUCLEOTIDE SEQUENCE [LARGE SCALE GENOMIC DNA]</scope>
    <source>
        <strain evidence="3">CBS 101740 / IMI 381727 / IBT 21946</strain>
    </source>
</reference>
<dbReference type="VEuPathDB" id="FungiDB:ASPBRDRAFT_70344"/>
<name>A0A1L9U1P4_ASPBC</name>
<evidence type="ECO:0000313" key="2">
    <source>
        <dbReference type="EMBL" id="OJJ65463.1"/>
    </source>
</evidence>
<protein>
    <submittedName>
        <fullName evidence="2">Uncharacterized protein</fullName>
    </submittedName>
</protein>
<accession>A0A1L9U1P4</accession>
<feature type="region of interest" description="Disordered" evidence="1">
    <location>
        <begin position="98"/>
        <end position="117"/>
    </location>
</feature>
<keyword evidence="3" id="KW-1185">Reference proteome</keyword>
<dbReference type="GeneID" id="93581558"/>
<evidence type="ECO:0000256" key="1">
    <source>
        <dbReference type="SAM" id="MobiDB-lite"/>
    </source>
</evidence>
<dbReference type="EMBL" id="KV878739">
    <property type="protein sequence ID" value="OJJ65463.1"/>
    <property type="molecule type" value="Genomic_DNA"/>
</dbReference>
<sequence length="117" mass="12974">MPDAYGTISPGPAHLYTGDFRVKGNSYTLQMDMGYPPELSCSNAKLTYDSIDQLAGSKEIQGRFVKDDELELNIYGRTGNDITITGSLDNPVSEELEEEKEEGLIGHGDWSHKTWTD</sequence>
<evidence type="ECO:0000313" key="3">
    <source>
        <dbReference type="Proteomes" id="UP000184499"/>
    </source>
</evidence>
<gene>
    <name evidence="2" type="ORF">ASPBRDRAFT_70344</name>
</gene>
<proteinExistence type="predicted"/>
<dbReference type="RefSeq" id="XP_067472714.1">
    <property type="nucleotide sequence ID" value="XM_067629071.1"/>
</dbReference>